<feature type="transmembrane region" description="Helical" evidence="1">
    <location>
        <begin position="107"/>
        <end position="130"/>
    </location>
</feature>
<feature type="transmembrane region" description="Helical" evidence="1">
    <location>
        <begin position="225"/>
        <end position="244"/>
    </location>
</feature>
<feature type="transmembrane region" description="Helical" evidence="1">
    <location>
        <begin position="79"/>
        <end position="101"/>
    </location>
</feature>
<feature type="transmembrane region" description="Helical" evidence="1">
    <location>
        <begin position="200"/>
        <end position="219"/>
    </location>
</feature>
<evidence type="ECO:0000313" key="4">
    <source>
        <dbReference type="WBParaSite" id="GPUH_0000071401-mRNA-1"/>
    </source>
</evidence>
<gene>
    <name evidence="2" type="ORF">GPUH_LOCUS714</name>
</gene>
<proteinExistence type="predicted"/>
<dbReference type="WBParaSite" id="GPUH_0000071401-mRNA-1">
    <property type="protein sequence ID" value="GPUH_0000071401-mRNA-1"/>
    <property type="gene ID" value="GPUH_0000071401"/>
</dbReference>
<dbReference type="PANTHER" id="PTHR31176">
    <property type="entry name" value="MFS DOMAIN-CONTAINING PROTEIN-RELATED"/>
    <property type="match status" value="1"/>
</dbReference>
<keyword evidence="1" id="KW-0472">Membrane</keyword>
<organism evidence="4">
    <name type="scientific">Gongylonema pulchrum</name>
    <dbReference type="NCBI Taxonomy" id="637853"/>
    <lineage>
        <taxon>Eukaryota</taxon>
        <taxon>Metazoa</taxon>
        <taxon>Ecdysozoa</taxon>
        <taxon>Nematoda</taxon>
        <taxon>Chromadorea</taxon>
        <taxon>Rhabditida</taxon>
        <taxon>Spirurina</taxon>
        <taxon>Spiruromorpha</taxon>
        <taxon>Spiruroidea</taxon>
        <taxon>Gongylonematidae</taxon>
        <taxon>Gongylonema</taxon>
    </lineage>
</organism>
<dbReference type="Pfam" id="PF05884">
    <property type="entry name" value="ZYG-11_interact"/>
    <property type="match status" value="1"/>
</dbReference>
<keyword evidence="1" id="KW-1133">Transmembrane helix</keyword>
<feature type="transmembrane region" description="Helical" evidence="1">
    <location>
        <begin position="256"/>
        <end position="276"/>
    </location>
</feature>
<feature type="transmembrane region" description="Helical" evidence="1">
    <location>
        <begin position="169"/>
        <end position="188"/>
    </location>
</feature>
<evidence type="ECO:0000256" key="1">
    <source>
        <dbReference type="SAM" id="Phobius"/>
    </source>
</evidence>
<evidence type="ECO:0000313" key="2">
    <source>
        <dbReference type="EMBL" id="VDK28589.1"/>
    </source>
</evidence>
<protein>
    <submittedName>
        <fullName evidence="4">T2SSF domain-containing protein</fullName>
    </submittedName>
</protein>
<dbReference type="InterPro" id="IPR008574">
    <property type="entry name" value="Nematodes_ZYG-11_interact"/>
</dbReference>
<evidence type="ECO:0000313" key="3">
    <source>
        <dbReference type="Proteomes" id="UP000271098"/>
    </source>
</evidence>
<dbReference type="AlphaFoldDB" id="A0A183CW73"/>
<name>A0A183CW73_9BILA</name>
<dbReference type="PANTHER" id="PTHR31176:SF1">
    <property type="entry name" value="MFS DOMAIN-CONTAINING PROTEIN-RELATED"/>
    <property type="match status" value="1"/>
</dbReference>
<sequence>MDSVLQLVNQYRNEFQYGYGSLRKNVASICQGLANKNRPHQNLSRLQQELLKQRDEMLATIKDTQSVLPELDTTKLMGAFSWMGIMLLGLSIGAIVGGILLQPVLELFISGVDAALIAYLILPAAAFYCLQLPIDANEQNDLLRRHALFLFAVFEGLLTGYIFANRGLIGVPPLAALTPMAIGLFPHIGQSTIGKDRMKLICMAIGGGMMLHLCMGTIVDLSLPYFLLAGLYALIGFAVLQLYVNSAGKDLALTHMYQLSFVCAVIFSQALVYAVFGLDEKELAEASRSSSFFL</sequence>
<keyword evidence="1" id="KW-0812">Transmembrane</keyword>
<dbReference type="Proteomes" id="UP000271098">
    <property type="component" value="Unassembled WGS sequence"/>
</dbReference>
<reference evidence="4" key="1">
    <citation type="submission" date="2016-06" db="UniProtKB">
        <authorList>
            <consortium name="WormBaseParasite"/>
        </authorList>
    </citation>
    <scope>IDENTIFICATION</scope>
</reference>
<reference evidence="2 3" key="2">
    <citation type="submission" date="2018-11" db="EMBL/GenBank/DDBJ databases">
        <authorList>
            <consortium name="Pathogen Informatics"/>
        </authorList>
    </citation>
    <scope>NUCLEOTIDE SEQUENCE [LARGE SCALE GENOMIC DNA]</scope>
</reference>
<dbReference type="EMBL" id="UYRT01000703">
    <property type="protein sequence ID" value="VDK28589.1"/>
    <property type="molecule type" value="Genomic_DNA"/>
</dbReference>
<dbReference type="OrthoDB" id="5822472at2759"/>
<feature type="transmembrane region" description="Helical" evidence="1">
    <location>
        <begin position="142"/>
        <end position="163"/>
    </location>
</feature>
<accession>A0A183CW73</accession>
<keyword evidence="3" id="KW-1185">Reference proteome</keyword>